<dbReference type="OrthoDB" id="8536462at2"/>
<gene>
    <name evidence="7" type="ORF">EV684_109133</name>
</gene>
<dbReference type="SUPFAM" id="SSF88659">
    <property type="entry name" value="Sigma3 and sigma4 domains of RNA polymerase sigma factors"/>
    <property type="match status" value="1"/>
</dbReference>
<evidence type="ECO:0000259" key="5">
    <source>
        <dbReference type="Pfam" id="PF04542"/>
    </source>
</evidence>
<dbReference type="GO" id="GO:0016987">
    <property type="term" value="F:sigma factor activity"/>
    <property type="evidence" value="ECO:0007669"/>
    <property type="project" value="UniProtKB-KW"/>
</dbReference>
<dbReference type="GO" id="GO:0003677">
    <property type="term" value="F:DNA binding"/>
    <property type="evidence" value="ECO:0007669"/>
    <property type="project" value="InterPro"/>
</dbReference>
<accession>A0A4R2MAX1</accession>
<feature type="domain" description="RNA polymerase sigma factor 70 region 4 type 2" evidence="6">
    <location>
        <begin position="124"/>
        <end position="176"/>
    </location>
</feature>
<evidence type="ECO:0000256" key="1">
    <source>
        <dbReference type="ARBA" id="ARBA00010641"/>
    </source>
</evidence>
<dbReference type="NCBIfam" id="NF007232">
    <property type="entry name" value="PRK09651.1"/>
    <property type="match status" value="1"/>
</dbReference>
<sequence length="181" mass="20009">MPAASHVAPACLSEADASPPTRSRLDGLYVDHHGWLLAWLQRKLGNQHDAADLAQDTFVRILAGRDLQAIQQPRAYLATVARGLLVNWCQRQALERAYLQALAALPEPQAPSPEQRLLILQTLHQVDAMLDTLPAAARRAFLLSQIEGLGYDEIARRLGLSLSTVKRHMKLAFVHCLALVE</sequence>
<comment type="similarity">
    <text evidence="1">Belongs to the sigma-70 factor family. ECF subfamily.</text>
</comment>
<evidence type="ECO:0000313" key="8">
    <source>
        <dbReference type="Proteomes" id="UP000295106"/>
    </source>
</evidence>
<dbReference type="AlphaFoldDB" id="A0A4R2MAX1"/>
<dbReference type="InterPro" id="IPR013249">
    <property type="entry name" value="RNA_pol_sigma70_r4_t2"/>
</dbReference>
<keyword evidence="2" id="KW-0805">Transcription regulation</keyword>
<dbReference type="NCBIfam" id="NF009180">
    <property type="entry name" value="PRK12528.1"/>
    <property type="match status" value="1"/>
</dbReference>
<name>A0A4R2MAX1_RUBGE</name>
<organism evidence="7 8">
    <name type="scientific">Rubrivivax gelatinosus</name>
    <name type="common">Rhodocyclus gelatinosus</name>
    <name type="synonym">Rhodopseudomonas gelatinosa</name>
    <dbReference type="NCBI Taxonomy" id="28068"/>
    <lineage>
        <taxon>Bacteria</taxon>
        <taxon>Pseudomonadati</taxon>
        <taxon>Pseudomonadota</taxon>
        <taxon>Betaproteobacteria</taxon>
        <taxon>Burkholderiales</taxon>
        <taxon>Sphaerotilaceae</taxon>
        <taxon>Rubrivivax</taxon>
    </lineage>
</organism>
<dbReference type="InterPro" id="IPR007627">
    <property type="entry name" value="RNA_pol_sigma70_r2"/>
</dbReference>
<dbReference type="FunFam" id="1.10.1740.10:FF:000009">
    <property type="entry name" value="RNA polymerase sigma factor"/>
    <property type="match status" value="1"/>
</dbReference>
<dbReference type="EMBL" id="SLXD01000009">
    <property type="protein sequence ID" value="TCP01494.1"/>
    <property type="molecule type" value="Genomic_DNA"/>
</dbReference>
<dbReference type="SUPFAM" id="SSF88946">
    <property type="entry name" value="Sigma2 domain of RNA polymerase sigma factors"/>
    <property type="match status" value="1"/>
</dbReference>
<dbReference type="InterPro" id="IPR036388">
    <property type="entry name" value="WH-like_DNA-bd_sf"/>
</dbReference>
<evidence type="ECO:0000256" key="3">
    <source>
        <dbReference type="ARBA" id="ARBA00023082"/>
    </source>
</evidence>
<comment type="caution">
    <text evidence="7">The sequence shown here is derived from an EMBL/GenBank/DDBJ whole genome shotgun (WGS) entry which is preliminary data.</text>
</comment>
<dbReference type="RefSeq" id="WP_132648086.1">
    <property type="nucleotide sequence ID" value="NZ_CP181386.1"/>
</dbReference>
<dbReference type="Gene3D" id="1.10.10.10">
    <property type="entry name" value="Winged helix-like DNA-binding domain superfamily/Winged helix DNA-binding domain"/>
    <property type="match status" value="1"/>
</dbReference>
<dbReference type="Gene3D" id="1.10.1740.10">
    <property type="match status" value="1"/>
</dbReference>
<dbReference type="Pfam" id="PF08281">
    <property type="entry name" value="Sigma70_r4_2"/>
    <property type="match status" value="1"/>
</dbReference>
<dbReference type="Pfam" id="PF04542">
    <property type="entry name" value="Sigma70_r2"/>
    <property type="match status" value="1"/>
</dbReference>
<dbReference type="GO" id="GO:0006352">
    <property type="term" value="P:DNA-templated transcription initiation"/>
    <property type="evidence" value="ECO:0007669"/>
    <property type="project" value="InterPro"/>
</dbReference>
<dbReference type="CDD" id="cd06171">
    <property type="entry name" value="Sigma70_r4"/>
    <property type="match status" value="1"/>
</dbReference>
<protein>
    <submittedName>
        <fullName evidence="7">RNA polymerase sigma-70 factor (ECF subfamily)</fullName>
    </submittedName>
</protein>
<evidence type="ECO:0000256" key="2">
    <source>
        <dbReference type="ARBA" id="ARBA00023015"/>
    </source>
</evidence>
<dbReference type="InterPro" id="IPR039425">
    <property type="entry name" value="RNA_pol_sigma-70-like"/>
</dbReference>
<proteinExistence type="inferred from homology"/>
<evidence type="ECO:0000256" key="4">
    <source>
        <dbReference type="ARBA" id="ARBA00023163"/>
    </source>
</evidence>
<dbReference type="PANTHER" id="PTHR43133">
    <property type="entry name" value="RNA POLYMERASE ECF-TYPE SIGMA FACTO"/>
    <property type="match status" value="1"/>
</dbReference>
<dbReference type="GeneID" id="99685981"/>
<dbReference type="Proteomes" id="UP000295106">
    <property type="component" value="Unassembled WGS sequence"/>
</dbReference>
<dbReference type="InterPro" id="IPR014284">
    <property type="entry name" value="RNA_pol_sigma-70_dom"/>
</dbReference>
<dbReference type="PANTHER" id="PTHR43133:SF63">
    <property type="entry name" value="RNA POLYMERASE SIGMA FACTOR FECI-RELATED"/>
    <property type="match status" value="1"/>
</dbReference>
<dbReference type="NCBIfam" id="TIGR02937">
    <property type="entry name" value="sigma70-ECF"/>
    <property type="match status" value="1"/>
</dbReference>
<keyword evidence="3" id="KW-0731">Sigma factor</keyword>
<feature type="domain" description="RNA polymerase sigma-70 region 2" evidence="5">
    <location>
        <begin position="28"/>
        <end position="93"/>
    </location>
</feature>
<evidence type="ECO:0000313" key="7">
    <source>
        <dbReference type="EMBL" id="TCP01494.1"/>
    </source>
</evidence>
<dbReference type="InterPro" id="IPR013325">
    <property type="entry name" value="RNA_pol_sigma_r2"/>
</dbReference>
<dbReference type="InterPro" id="IPR013324">
    <property type="entry name" value="RNA_pol_sigma_r3/r4-like"/>
</dbReference>
<reference evidence="7 8" key="1">
    <citation type="submission" date="2019-03" db="EMBL/GenBank/DDBJ databases">
        <title>Genomic Encyclopedia of Type Strains, Phase IV (KMG-IV): sequencing the most valuable type-strain genomes for metagenomic binning, comparative biology and taxonomic classification.</title>
        <authorList>
            <person name="Goeker M."/>
        </authorList>
    </citation>
    <scope>NUCLEOTIDE SEQUENCE [LARGE SCALE GENOMIC DNA]</scope>
    <source>
        <strain evidence="7 8">DSM 1709</strain>
    </source>
</reference>
<evidence type="ECO:0000259" key="6">
    <source>
        <dbReference type="Pfam" id="PF08281"/>
    </source>
</evidence>
<keyword evidence="4" id="KW-0804">Transcription</keyword>